<evidence type="ECO:0000313" key="1">
    <source>
        <dbReference type="EMBL" id="EEF51891.1"/>
    </source>
</evidence>
<name>B9RAR4_RICCO</name>
<dbReference type="EMBL" id="EQ973773">
    <property type="protein sequence ID" value="EEF51891.1"/>
    <property type="molecule type" value="Genomic_DNA"/>
</dbReference>
<proteinExistence type="predicted"/>
<dbReference type="Proteomes" id="UP000008311">
    <property type="component" value="Unassembled WGS sequence"/>
</dbReference>
<sequence>MTRFSYQRLRHAGALADEEEGIRRLRVRGFSFSRRRLKLRIPGLRRLMSKRRRLLLRVSPTPFKCNQTPNVSRG</sequence>
<protein>
    <submittedName>
        <fullName evidence="1">Uncharacterized protein</fullName>
    </submittedName>
</protein>
<dbReference type="InParanoid" id="B9RAR4"/>
<organism evidence="1 2">
    <name type="scientific">Ricinus communis</name>
    <name type="common">Castor bean</name>
    <dbReference type="NCBI Taxonomy" id="3988"/>
    <lineage>
        <taxon>Eukaryota</taxon>
        <taxon>Viridiplantae</taxon>
        <taxon>Streptophyta</taxon>
        <taxon>Embryophyta</taxon>
        <taxon>Tracheophyta</taxon>
        <taxon>Spermatophyta</taxon>
        <taxon>Magnoliopsida</taxon>
        <taxon>eudicotyledons</taxon>
        <taxon>Gunneridae</taxon>
        <taxon>Pentapetalae</taxon>
        <taxon>rosids</taxon>
        <taxon>fabids</taxon>
        <taxon>Malpighiales</taxon>
        <taxon>Euphorbiaceae</taxon>
        <taxon>Acalyphoideae</taxon>
        <taxon>Acalypheae</taxon>
        <taxon>Ricinus</taxon>
    </lineage>
</organism>
<reference evidence="2" key="1">
    <citation type="journal article" date="2010" name="Nat. Biotechnol.">
        <title>Draft genome sequence of the oilseed species Ricinus communis.</title>
        <authorList>
            <person name="Chan A.P."/>
            <person name="Crabtree J."/>
            <person name="Zhao Q."/>
            <person name="Lorenzi H."/>
            <person name="Orvis J."/>
            <person name="Puiu D."/>
            <person name="Melake-Berhan A."/>
            <person name="Jones K.M."/>
            <person name="Redman J."/>
            <person name="Chen G."/>
            <person name="Cahoon E.B."/>
            <person name="Gedil M."/>
            <person name="Stanke M."/>
            <person name="Haas B.J."/>
            <person name="Wortman J.R."/>
            <person name="Fraser-Liggett C.M."/>
            <person name="Ravel J."/>
            <person name="Rabinowicz P.D."/>
        </authorList>
    </citation>
    <scope>NUCLEOTIDE SEQUENCE [LARGE SCALE GENOMIC DNA]</scope>
    <source>
        <strain evidence="2">cv. Hale</strain>
    </source>
</reference>
<keyword evidence="2" id="KW-1185">Reference proteome</keyword>
<gene>
    <name evidence="1" type="ORF">RCOM_1508160</name>
</gene>
<evidence type="ECO:0000313" key="2">
    <source>
        <dbReference type="Proteomes" id="UP000008311"/>
    </source>
</evidence>
<accession>B9RAR4</accession>
<dbReference type="AlphaFoldDB" id="B9RAR4"/>